<feature type="transmembrane region" description="Helical" evidence="1">
    <location>
        <begin position="148"/>
        <end position="170"/>
    </location>
</feature>
<keyword evidence="1" id="KW-0472">Membrane</keyword>
<feature type="transmembrane region" description="Helical" evidence="1">
    <location>
        <begin position="21"/>
        <end position="41"/>
    </location>
</feature>
<comment type="caution">
    <text evidence="2">The sequence shown here is derived from an EMBL/GenBank/DDBJ whole genome shotgun (WGS) entry which is preliminary data.</text>
</comment>
<dbReference type="EMBL" id="RCUY01000009">
    <property type="protein sequence ID" value="RLP82461.1"/>
    <property type="molecule type" value="Genomic_DNA"/>
</dbReference>
<gene>
    <name evidence="2" type="ORF">D9V34_10915</name>
</gene>
<keyword evidence="1" id="KW-1133">Transmembrane helix</keyword>
<keyword evidence="1" id="KW-0812">Transmembrane</keyword>
<accession>A0A3L7ASA2</accession>
<feature type="transmembrane region" description="Helical" evidence="1">
    <location>
        <begin position="209"/>
        <end position="230"/>
    </location>
</feature>
<reference evidence="2 3" key="1">
    <citation type="submission" date="2018-10" db="EMBL/GenBank/DDBJ databases">
        <authorList>
            <person name="Li J."/>
        </authorList>
    </citation>
    <scope>NUCLEOTIDE SEQUENCE [LARGE SCALE GENOMIC DNA]</scope>
    <source>
        <strain evidence="2 3">JCM 11654</strain>
    </source>
</reference>
<dbReference type="AlphaFoldDB" id="A0A3L7ASA2"/>
<feature type="transmembrane region" description="Helical" evidence="1">
    <location>
        <begin position="94"/>
        <end position="120"/>
    </location>
</feature>
<evidence type="ECO:0000313" key="2">
    <source>
        <dbReference type="EMBL" id="RLP82461.1"/>
    </source>
</evidence>
<feature type="transmembrane region" description="Helical" evidence="1">
    <location>
        <begin position="61"/>
        <end position="82"/>
    </location>
</feature>
<organism evidence="2 3">
    <name type="scientific">Mycetocola lacteus</name>
    <dbReference type="NCBI Taxonomy" id="76637"/>
    <lineage>
        <taxon>Bacteria</taxon>
        <taxon>Bacillati</taxon>
        <taxon>Actinomycetota</taxon>
        <taxon>Actinomycetes</taxon>
        <taxon>Micrococcales</taxon>
        <taxon>Microbacteriaceae</taxon>
        <taxon>Mycetocola</taxon>
    </lineage>
</organism>
<keyword evidence="3" id="KW-1185">Reference proteome</keyword>
<evidence type="ECO:0000313" key="3">
    <source>
        <dbReference type="Proteomes" id="UP000269438"/>
    </source>
</evidence>
<dbReference type="Proteomes" id="UP000269438">
    <property type="component" value="Unassembled WGS sequence"/>
</dbReference>
<sequence length="236" mass="25121">MNPVLAVTRLHLTRKRMTFGVPVLYVGIVAVLSILISLIFWRAGSQPGTAGWIDSSRSNPGLVWALGGFLGYMGVSSTATTFRFAITLGATRRAFTLGTLLWNLVIAAYLAAVLTALAALELATNHWFVGFYIFDIAILGNGNLPVTFAIVLLGVLSILTVAGVFGAAWIRFNNRGPILLGIGIGLVVVVAVLILVPQAAQIIAAFEPWWLAIAAGVAIIAASLGSWRLLRRAIIR</sequence>
<proteinExistence type="predicted"/>
<evidence type="ECO:0000256" key="1">
    <source>
        <dbReference type="SAM" id="Phobius"/>
    </source>
</evidence>
<protein>
    <submittedName>
        <fullName evidence="2">Uncharacterized protein</fullName>
    </submittedName>
</protein>
<dbReference type="OrthoDB" id="3724330at2"/>
<feature type="transmembrane region" description="Helical" evidence="1">
    <location>
        <begin position="177"/>
        <end position="197"/>
    </location>
</feature>
<name>A0A3L7ASA2_9MICO</name>